<proteinExistence type="predicted"/>
<reference evidence="1" key="3">
    <citation type="submission" date="2025-09" db="UniProtKB">
        <authorList>
            <consortium name="Ensembl"/>
        </authorList>
    </citation>
    <scope>IDENTIFICATION</scope>
</reference>
<sequence length="120" mass="13474">MGALPCSCQLGLERCPHCTESLLCVFGEKALRGASFYLFTVISQMHDCLLHLISQPGEDILTDNVKFRLSSQPRSIQHRTKSVSSPLCSIYLSQHPSPAGKEQILRKLRIYSMFLSTFPM</sequence>
<reference evidence="1" key="1">
    <citation type="submission" date="2020-11" db="EMBL/GenBank/DDBJ databases">
        <authorList>
            <person name="Davenport K.M."/>
            <person name="Bickhart D.M."/>
            <person name="Smith T.P.L."/>
            <person name="Murdoch B.M."/>
            <person name="Rosen B.D."/>
        </authorList>
    </citation>
    <scope>NUCLEOTIDE SEQUENCE [LARGE SCALE GENOMIC DNA]</scope>
    <source>
        <strain evidence="1">OAR_USU_Benz2616</strain>
    </source>
</reference>
<protein>
    <submittedName>
        <fullName evidence="1">Nuclear receptor corepressor 1</fullName>
    </submittedName>
</protein>
<reference evidence="1" key="2">
    <citation type="submission" date="2025-08" db="UniProtKB">
        <authorList>
            <consortium name="Ensembl"/>
        </authorList>
    </citation>
    <scope>IDENTIFICATION</scope>
</reference>
<accession>A0AC11D5F5</accession>
<evidence type="ECO:0000313" key="1">
    <source>
        <dbReference type="Ensembl" id="ENSOARP00020038382.1"/>
    </source>
</evidence>
<dbReference type="Ensembl" id="ENSOART00020070073.1">
    <property type="protein sequence ID" value="ENSOARP00020038382.1"/>
    <property type="gene ID" value="ENSOARG00020010315.2"/>
</dbReference>
<organism evidence="1">
    <name type="scientific">Ovis aries</name>
    <name type="common">Sheep</name>
    <dbReference type="NCBI Taxonomy" id="9940"/>
    <lineage>
        <taxon>Eukaryota</taxon>
        <taxon>Metazoa</taxon>
        <taxon>Chordata</taxon>
        <taxon>Craniata</taxon>
        <taxon>Vertebrata</taxon>
        <taxon>Euteleostomi</taxon>
        <taxon>Mammalia</taxon>
        <taxon>Eutheria</taxon>
        <taxon>Laurasiatheria</taxon>
        <taxon>Artiodactyla</taxon>
        <taxon>Ruminantia</taxon>
        <taxon>Pecora</taxon>
        <taxon>Bovidae</taxon>
        <taxon>Caprinae</taxon>
        <taxon>Ovis</taxon>
    </lineage>
</organism>
<name>A0AC11D5F5_SHEEP</name>
<gene>
    <name evidence="1" type="primary">NCOR1</name>
</gene>